<feature type="region of interest" description="Disordered" evidence="2">
    <location>
        <begin position="48"/>
        <end position="97"/>
    </location>
</feature>
<keyword evidence="1" id="KW-0862">Zinc</keyword>
<evidence type="ECO:0000313" key="4">
    <source>
        <dbReference type="EMBL" id="KDR67741.1"/>
    </source>
</evidence>
<evidence type="ECO:0000256" key="1">
    <source>
        <dbReference type="PROSITE-ProRule" id="PRU00042"/>
    </source>
</evidence>
<evidence type="ECO:0000259" key="3">
    <source>
        <dbReference type="PROSITE" id="PS50157"/>
    </source>
</evidence>
<dbReference type="PROSITE" id="PS50157">
    <property type="entry name" value="ZINC_FINGER_C2H2_2"/>
    <property type="match status" value="1"/>
</dbReference>
<dbReference type="InterPro" id="IPR013087">
    <property type="entry name" value="Znf_C2H2_type"/>
</dbReference>
<keyword evidence="5" id="KW-1185">Reference proteome</keyword>
<feature type="compositionally biased region" description="Acidic residues" evidence="2">
    <location>
        <begin position="74"/>
        <end position="89"/>
    </location>
</feature>
<dbReference type="STRING" id="685588.A0A067SA62"/>
<organism evidence="4 5">
    <name type="scientific">Galerina marginata (strain CBS 339.88)</name>
    <dbReference type="NCBI Taxonomy" id="685588"/>
    <lineage>
        <taxon>Eukaryota</taxon>
        <taxon>Fungi</taxon>
        <taxon>Dikarya</taxon>
        <taxon>Basidiomycota</taxon>
        <taxon>Agaricomycotina</taxon>
        <taxon>Agaricomycetes</taxon>
        <taxon>Agaricomycetidae</taxon>
        <taxon>Agaricales</taxon>
        <taxon>Agaricineae</taxon>
        <taxon>Strophariaceae</taxon>
        <taxon>Galerina</taxon>
    </lineage>
</organism>
<sequence>MFDILPSQQHLSSTIFLNEDQDKINSGNLYLCQPHTVIQLVEVSPPPPRRISSVINSSSAASSSYSSSSSSSSFDDEEEEMDEEEEEESVCSSYCSSDSPLDSQAAVQSTLPQSDSLAVRMKRILVWREHSEAPQLVSDVSSSLKRKLEEMDEFLVDNSDNVSHTSKRSRSHGSSVSSHSISSAELNMHPCPACDAFFPTLQSLRQHGKRDAPHTNEACCVAVEYAFEQ</sequence>
<keyword evidence="1" id="KW-0479">Metal-binding</keyword>
<feature type="region of interest" description="Disordered" evidence="2">
    <location>
        <begin position="159"/>
        <end position="181"/>
    </location>
</feature>
<proteinExistence type="predicted"/>
<gene>
    <name evidence="4" type="ORF">GALMADRAFT_216332</name>
</gene>
<accession>A0A067SA62</accession>
<evidence type="ECO:0000313" key="5">
    <source>
        <dbReference type="Proteomes" id="UP000027222"/>
    </source>
</evidence>
<dbReference type="HOGENOM" id="CLU_097241_0_0_1"/>
<protein>
    <recommendedName>
        <fullName evidence="3">C2H2-type domain-containing protein</fullName>
    </recommendedName>
</protein>
<reference evidence="5" key="1">
    <citation type="journal article" date="2014" name="Proc. Natl. Acad. Sci. U.S.A.">
        <title>Extensive sampling of basidiomycete genomes demonstrates inadequacy of the white-rot/brown-rot paradigm for wood decay fungi.</title>
        <authorList>
            <person name="Riley R."/>
            <person name="Salamov A.A."/>
            <person name="Brown D.W."/>
            <person name="Nagy L.G."/>
            <person name="Floudas D."/>
            <person name="Held B.W."/>
            <person name="Levasseur A."/>
            <person name="Lombard V."/>
            <person name="Morin E."/>
            <person name="Otillar R."/>
            <person name="Lindquist E.A."/>
            <person name="Sun H."/>
            <person name="LaButti K.M."/>
            <person name="Schmutz J."/>
            <person name="Jabbour D."/>
            <person name="Luo H."/>
            <person name="Baker S.E."/>
            <person name="Pisabarro A.G."/>
            <person name="Walton J.D."/>
            <person name="Blanchette R.A."/>
            <person name="Henrissat B."/>
            <person name="Martin F."/>
            <person name="Cullen D."/>
            <person name="Hibbett D.S."/>
            <person name="Grigoriev I.V."/>
        </authorList>
    </citation>
    <scope>NUCLEOTIDE SEQUENCE [LARGE SCALE GENOMIC DNA]</scope>
    <source>
        <strain evidence="5">CBS 339.88</strain>
    </source>
</reference>
<name>A0A067SA62_GALM3</name>
<keyword evidence="1" id="KW-0863">Zinc-finger</keyword>
<feature type="domain" description="C2H2-type" evidence="3">
    <location>
        <begin position="189"/>
        <end position="219"/>
    </location>
</feature>
<feature type="compositionally biased region" description="Low complexity" evidence="2">
    <location>
        <begin position="172"/>
        <end position="181"/>
    </location>
</feature>
<dbReference type="AlphaFoldDB" id="A0A067SA62"/>
<evidence type="ECO:0000256" key="2">
    <source>
        <dbReference type="SAM" id="MobiDB-lite"/>
    </source>
</evidence>
<dbReference type="OrthoDB" id="3256870at2759"/>
<dbReference type="GO" id="GO:0008270">
    <property type="term" value="F:zinc ion binding"/>
    <property type="evidence" value="ECO:0007669"/>
    <property type="project" value="UniProtKB-KW"/>
</dbReference>
<dbReference type="EMBL" id="KL142413">
    <property type="protein sequence ID" value="KDR67741.1"/>
    <property type="molecule type" value="Genomic_DNA"/>
</dbReference>
<dbReference type="Proteomes" id="UP000027222">
    <property type="component" value="Unassembled WGS sequence"/>
</dbReference>
<feature type="compositionally biased region" description="Low complexity" evidence="2">
    <location>
        <begin position="52"/>
        <end position="73"/>
    </location>
</feature>